<dbReference type="Proteomes" id="UP000092024">
    <property type="component" value="Unassembled WGS sequence"/>
</dbReference>
<dbReference type="OrthoDB" id="2545093at2"/>
<name>A0A1A5Y9X0_9BACL</name>
<accession>A0A1A5Y9X0</accession>
<evidence type="ECO:0000313" key="1">
    <source>
        <dbReference type="EMBL" id="OBR62426.1"/>
    </source>
</evidence>
<dbReference type="STRING" id="1844972.A7K91_02075"/>
<gene>
    <name evidence="1" type="ORF">A7K91_02075</name>
</gene>
<protein>
    <submittedName>
        <fullName evidence="1">Uncharacterized protein</fullName>
    </submittedName>
</protein>
<sequence length="267" mass="29960">MQTGIQKPWNWLLFPFSSIKAGAEGVYAASVGYGVYEIDSAIESWDKLNKGLEDTTSIHRLQLQNELLHACTNHGLYEWTGDSWENDGLGLPCYQYRDIGGTKYAGTDNGLWIKTGAKWGYLACEGKSIYDFMNLPQYLIVGHNSGISLYDRFMDEWAEFELERSITSLAVYRGHLLGTSDQGELFVGDKKGRFDRIKFGGKFIFSVTAKGRDIYVCTDQGLFTLTCMADRLVLLSVKLGFPVTDVDVQGKQLYMATLFQGVQSIQL</sequence>
<dbReference type="RefSeq" id="WP_068687286.1">
    <property type="nucleotide sequence ID" value="NZ_LYPA01000080.1"/>
</dbReference>
<comment type="caution">
    <text evidence="1">The sequence shown here is derived from an EMBL/GenBank/DDBJ whole genome shotgun (WGS) entry which is preliminary data.</text>
</comment>
<keyword evidence="2" id="KW-1185">Reference proteome</keyword>
<evidence type="ECO:0000313" key="2">
    <source>
        <dbReference type="Proteomes" id="UP000092024"/>
    </source>
</evidence>
<dbReference type="EMBL" id="LYPA01000080">
    <property type="protein sequence ID" value="OBR62426.1"/>
    <property type="molecule type" value="Genomic_DNA"/>
</dbReference>
<proteinExistence type="predicted"/>
<organism evidence="1 2">
    <name type="scientific">Paenibacillus oryzae</name>
    <dbReference type="NCBI Taxonomy" id="1844972"/>
    <lineage>
        <taxon>Bacteria</taxon>
        <taxon>Bacillati</taxon>
        <taxon>Bacillota</taxon>
        <taxon>Bacilli</taxon>
        <taxon>Bacillales</taxon>
        <taxon>Paenibacillaceae</taxon>
        <taxon>Paenibacillus</taxon>
    </lineage>
</organism>
<reference evidence="1 2" key="1">
    <citation type="submission" date="2016-05" db="EMBL/GenBank/DDBJ databases">
        <title>Paenibacillus oryzae. sp. nov., isolated from the rice root.</title>
        <authorList>
            <person name="Zhang J."/>
            <person name="Zhang X."/>
        </authorList>
    </citation>
    <scope>NUCLEOTIDE SEQUENCE [LARGE SCALE GENOMIC DNA]</scope>
    <source>
        <strain evidence="1 2">1DrF-4</strain>
    </source>
</reference>
<dbReference type="AlphaFoldDB" id="A0A1A5Y9X0"/>